<dbReference type="Pfam" id="PF02518">
    <property type="entry name" value="HATPase_c"/>
    <property type="match status" value="1"/>
</dbReference>
<dbReference type="AlphaFoldDB" id="A0A2N0AKB9"/>
<evidence type="ECO:0000259" key="6">
    <source>
        <dbReference type="PROSITE" id="PS50109"/>
    </source>
</evidence>
<accession>A0A2N0AKB9</accession>
<comment type="caution">
    <text evidence="9">The sequence shown here is derived from an EMBL/GenBank/DDBJ whole genome shotgun (WGS) entry which is preliminary data.</text>
</comment>
<dbReference type="PROSITE" id="PS50112">
    <property type="entry name" value="PAS"/>
    <property type="match status" value="2"/>
</dbReference>
<feature type="domain" description="PAS" evidence="7">
    <location>
        <begin position="309"/>
        <end position="365"/>
    </location>
</feature>
<protein>
    <recommendedName>
        <fullName evidence="2">histidine kinase</fullName>
        <ecNumber evidence="2">2.7.13.3</ecNumber>
    </recommendedName>
</protein>
<dbReference type="PROSITE" id="PS50109">
    <property type="entry name" value="HIS_KIN"/>
    <property type="match status" value="1"/>
</dbReference>
<dbReference type="NCBIfam" id="TIGR00229">
    <property type="entry name" value="sensory_box"/>
    <property type="match status" value="2"/>
</dbReference>
<dbReference type="InterPro" id="IPR036890">
    <property type="entry name" value="HATPase_C_sf"/>
</dbReference>
<dbReference type="InterPro" id="IPR029016">
    <property type="entry name" value="GAF-like_dom_sf"/>
</dbReference>
<dbReference type="Pfam" id="PF08447">
    <property type="entry name" value="PAS_3"/>
    <property type="match status" value="1"/>
</dbReference>
<dbReference type="CDD" id="cd00075">
    <property type="entry name" value="HATPase"/>
    <property type="match status" value="1"/>
</dbReference>
<dbReference type="Gene3D" id="3.30.450.40">
    <property type="match status" value="1"/>
</dbReference>
<evidence type="ECO:0000256" key="5">
    <source>
        <dbReference type="ARBA" id="ARBA00022777"/>
    </source>
</evidence>
<evidence type="ECO:0000259" key="7">
    <source>
        <dbReference type="PROSITE" id="PS50112"/>
    </source>
</evidence>
<dbReference type="Gene3D" id="3.30.565.10">
    <property type="entry name" value="Histidine kinase-like ATPase, C-terminal domain"/>
    <property type="match status" value="1"/>
</dbReference>
<dbReference type="SMART" id="SM00091">
    <property type="entry name" value="PAS"/>
    <property type="match status" value="2"/>
</dbReference>
<dbReference type="SUPFAM" id="SSF47384">
    <property type="entry name" value="Homodimeric domain of signal transducing histidine kinase"/>
    <property type="match status" value="1"/>
</dbReference>
<evidence type="ECO:0000256" key="3">
    <source>
        <dbReference type="ARBA" id="ARBA00022553"/>
    </source>
</evidence>
<dbReference type="InterPro" id="IPR001610">
    <property type="entry name" value="PAC"/>
</dbReference>
<dbReference type="SUPFAM" id="SSF55781">
    <property type="entry name" value="GAF domain-like"/>
    <property type="match status" value="1"/>
</dbReference>
<dbReference type="OrthoDB" id="344048at2"/>
<organism evidence="9 10">
    <name type="scientific">Leptospira harrisiae</name>
    <dbReference type="NCBI Taxonomy" id="2023189"/>
    <lineage>
        <taxon>Bacteria</taxon>
        <taxon>Pseudomonadati</taxon>
        <taxon>Spirochaetota</taxon>
        <taxon>Spirochaetia</taxon>
        <taxon>Leptospirales</taxon>
        <taxon>Leptospiraceae</taxon>
        <taxon>Leptospira</taxon>
    </lineage>
</organism>
<evidence type="ECO:0000259" key="8">
    <source>
        <dbReference type="PROSITE" id="PS50113"/>
    </source>
</evidence>
<dbReference type="GO" id="GO:0000155">
    <property type="term" value="F:phosphorelay sensor kinase activity"/>
    <property type="evidence" value="ECO:0007669"/>
    <property type="project" value="InterPro"/>
</dbReference>
<dbReference type="InterPro" id="IPR036097">
    <property type="entry name" value="HisK_dim/P_sf"/>
</dbReference>
<dbReference type="InterPro" id="IPR003594">
    <property type="entry name" value="HATPase_dom"/>
</dbReference>
<proteinExistence type="predicted"/>
<dbReference type="SUPFAM" id="SSF55785">
    <property type="entry name" value="PYP-like sensor domain (PAS domain)"/>
    <property type="match status" value="2"/>
</dbReference>
<dbReference type="InterPro" id="IPR005467">
    <property type="entry name" value="His_kinase_dom"/>
</dbReference>
<dbReference type="PROSITE" id="PS50113">
    <property type="entry name" value="PAC"/>
    <property type="match status" value="2"/>
</dbReference>
<dbReference type="Proteomes" id="UP000232145">
    <property type="component" value="Unassembled WGS sequence"/>
</dbReference>
<sequence length="680" mass="77567">MDLSEFDFLTKLVAQVFESKYSLIASFEKKEINFYVGYGIPEDQTLDLVTLASRVIESAKDIVVLDDNSQIPNIKKFPSFKSEFALAFFIGIPFFHEDGSLFGFISAIDDRPKQIDTKQIELLRELTNRTSILLKNKNETNLLQSNELILFGHSGDGNPISVFGTEHSINEMKKMEKALRVSEDAFRENFDNAAIGMALLDEQGKWLKVNKRVCDILGYSELEFINLTFQDITHPEDLNADLTYLEELVAEKRKFYQMEKRYFRKNGDIVYAILAVSMVKNEEGKVLYFISQIIDITEQKLIEKELKLALAKNQAILDSSTLVSIISTDTEGIITEFNHGAEKMLCYTSEELIGKFTPEIFHIENEMEERAKLLSQEHNQSFKGFEILTYNAKIEKPNTLEWTYKRKDESTFAVLLSVTAVKQKDKISGYLGVAVDISELKKAEAEIQSLLDITNEQNHRLKNFTNIVSHNLRSHSFGISGMMEILQNSYPDYFQNEMMQLLFGATENLKRTIEDLTAVIKVNLAQENYEFVDIGKMVQKNIESLALQILDSKLIIEVNLPDQLLVRGIPAYLDSIVLNLITNAIKYKSNDRISFLIISGVFIEKYLALQFEDNGQGIDLKKHGDKLFGMYKTFHENKEARGVGLFISKNQIETMGGKIEVESTVGIGTKFTVFLPYEQN</sequence>
<dbReference type="InterPro" id="IPR004358">
    <property type="entry name" value="Sig_transdc_His_kin-like_C"/>
</dbReference>
<evidence type="ECO:0000256" key="2">
    <source>
        <dbReference type="ARBA" id="ARBA00012438"/>
    </source>
</evidence>
<dbReference type="InterPro" id="IPR000700">
    <property type="entry name" value="PAS-assoc_C"/>
</dbReference>
<gene>
    <name evidence="9" type="ORF">CH364_00100</name>
</gene>
<keyword evidence="4" id="KW-0808">Transferase</keyword>
<dbReference type="EMBL" id="NPDX01000001">
    <property type="protein sequence ID" value="PJZ84724.1"/>
    <property type="molecule type" value="Genomic_DNA"/>
</dbReference>
<dbReference type="Gene3D" id="3.30.450.20">
    <property type="entry name" value="PAS domain"/>
    <property type="match status" value="2"/>
</dbReference>
<dbReference type="SMART" id="SM00086">
    <property type="entry name" value="PAC"/>
    <property type="match status" value="2"/>
</dbReference>
<name>A0A2N0AKB9_9LEPT</name>
<dbReference type="SMART" id="SM00387">
    <property type="entry name" value="HATPase_c"/>
    <property type="match status" value="1"/>
</dbReference>
<dbReference type="PRINTS" id="PR00344">
    <property type="entry name" value="BCTRLSENSOR"/>
</dbReference>
<keyword evidence="10" id="KW-1185">Reference proteome</keyword>
<dbReference type="InterPro" id="IPR013655">
    <property type="entry name" value="PAS_fold_3"/>
</dbReference>
<comment type="catalytic activity">
    <reaction evidence="1">
        <text>ATP + protein L-histidine = ADP + protein N-phospho-L-histidine.</text>
        <dbReference type="EC" id="2.7.13.3"/>
    </reaction>
</comment>
<feature type="domain" description="Histidine kinase" evidence="6">
    <location>
        <begin position="467"/>
        <end position="679"/>
    </location>
</feature>
<evidence type="ECO:0000313" key="9">
    <source>
        <dbReference type="EMBL" id="PJZ84724.1"/>
    </source>
</evidence>
<dbReference type="InterPro" id="IPR035965">
    <property type="entry name" value="PAS-like_dom_sf"/>
</dbReference>
<dbReference type="CDD" id="cd00130">
    <property type="entry name" value="PAS"/>
    <property type="match status" value="2"/>
</dbReference>
<dbReference type="Gene3D" id="1.10.287.130">
    <property type="match status" value="1"/>
</dbReference>
<dbReference type="Pfam" id="PF13426">
    <property type="entry name" value="PAS_9"/>
    <property type="match status" value="1"/>
</dbReference>
<evidence type="ECO:0000256" key="4">
    <source>
        <dbReference type="ARBA" id="ARBA00022679"/>
    </source>
</evidence>
<feature type="domain" description="PAS" evidence="7">
    <location>
        <begin position="182"/>
        <end position="252"/>
    </location>
</feature>
<dbReference type="RefSeq" id="WP_100741618.1">
    <property type="nucleotide sequence ID" value="NZ_NPDW01000001.1"/>
</dbReference>
<dbReference type="InterPro" id="IPR052162">
    <property type="entry name" value="Sensor_kinase/Photoreceptor"/>
</dbReference>
<keyword evidence="5" id="KW-0418">Kinase</keyword>
<dbReference type="InterPro" id="IPR000014">
    <property type="entry name" value="PAS"/>
</dbReference>
<evidence type="ECO:0000256" key="1">
    <source>
        <dbReference type="ARBA" id="ARBA00000085"/>
    </source>
</evidence>
<dbReference type="PANTHER" id="PTHR43304">
    <property type="entry name" value="PHYTOCHROME-LIKE PROTEIN CPH1"/>
    <property type="match status" value="1"/>
</dbReference>
<dbReference type="SUPFAM" id="SSF55874">
    <property type="entry name" value="ATPase domain of HSP90 chaperone/DNA topoisomerase II/histidine kinase"/>
    <property type="match status" value="1"/>
</dbReference>
<reference evidence="9 10" key="1">
    <citation type="submission" date="2017-07" db="EMBL/GenBank/DDBJ databases">
        <title>Leptospira spp. isolated from tropical soils.</title>
        <authorList>
            <person name="Thibeaux R."/>
            <person name="Iraola G."/>
            <person name="Ferres I."/>
            <person name="Bierque E."/>
            <person name="Girault D."/>
            <person name="Soupe-Gilbert M.-E."/>
            <person name="Picardeau M."/>
            <person name="Goarant C."/>
        </authorList>
    </citation>
    <scope>NUCLEOTIDE SEQUENCE [LARGE SCALE GENOMIC DNA]</scope>
    <source>
        <strain evidence="9 10">FH2-B-A1</strain>
    </source>
</reference>
<keyword evidence="3" id="KW-0597">Phosphoprotein</keyword>
<dbReference type="EC" id="2.7.13.3" evidence="2"/>
<evidence type="ECO:0000313" key="10">
    <source>
        <dbReference type="Proteomes" id="UP000232145"/>
    </source>
</evidence>
<dbReference type="PANTHER" id="PTHR43304:SF1">
    <property type="entry name" value="PAC DOMAIN-CONTAINING PROTEIN"/>
    <property type="match status" value="1"/>
</dbReference>
<feature type="domain" description="PAC" evidence="8">
    <location>
        <begin position="256"/>
        <end position="308"/>
    </location>
</feature>
<feature type="domain" description="PAC" evidence="8">
    <location>
        <begin position="398"/>
        <end position="449"/>
    </location>
</feature>